<evidence type="ECO:0000313" key="3">
    <source>
        <dbReference type="Proteomes" id="UP001234178"/>
    </source>
</evidence>
<dbReference type="PANTHER" id="PTHR13617">
    <property type="entry name" value="PROTEIN ABHD18"/>
    <property type="match status" value="1"/>
</dbReference>
<dbReference type="EMBL" id="JAOYFB010000002">
    <property type="protein sequence ID" value="KAK4005938.1"/>
    <property type="molecule type" value="Genomic_DNA"/>
</dbReference>
<evidence type="ECO:0000256" key="1">
    <source>
        <dbReference type="SAM" id="Phobius"/>
    </source>
</evidence>
<keyword evidence="1" id="KW-0812">Transmembrane</keyword>
<dbReference type="SUPFAM" id="SSF53474">
    <property type="entry name" value="alpha/beta-Hydrolases"/>
    <property type="match status" value="1"/>
</dbReference>
<dbReference type="InterPro" id="IPR019149">
    <property type="entry name" value="ABHD18"/>
</dbReference>
<accession>A0ABQ9YZ63</accession>
<reference evidence="2 3" key="1">
    <citation type="journal article" date="2023" name="Nucleic Acids Res.">
        <title>The hologenome of Daphnia magna reveals possible DNA methylation and microbiome-mediated evolution of the host genome.</title>
        <authorList>
            <person name="Chaturvedi A."/>
            <person name="Li X."/>
            <person name="Dhandapani V."/>
            <person name="Marshall H."/>
            <person name="Kissane S."/>
            <person name="Cuenca-Cambronero M."/>
            <person name="Asole G."/>
            <person name="Calvet F."/>
            <person name="Ruiz-Romero M."/>
            <person name="Marangio P."/>
            <person name="Guigo R."/>
            <person name="Rago D."/>
            <person name="Mirbahai L."/>
            <person name="Eastwood N."/>
            <person name="Colbourne J.K."/>
            <person name="Zhou J."/>
            <person name="Mallon E."/>
            <person name="Orsini L."/>
        </authorList>
    </citation>
    <scope>NUCLEOTIDE SEQUENCE [LARGE SCALE GENOMIC DNA]</scope>
    <source>
        <strain evidence="2">LRV0_1</strain>
    </source>
</reference>
<dbReference type="Proteomes" id="UP001234178">
    <property type="component" value="Unassembled WGS sequence"/>
</dbReference>
<evidence type="ECO:0008006" key="4">
    <source>
        <dbReference type="Google" id="ProtNLM"/>
    </source>
</evidence>
<organism evidence="2 3">
    <name type="scientific">Daphnia magna</name>
    <dbReference type="NCBI Taxonomy" id="35525"/>
    <lineage>
        <taxon>Eukaryota</taxon>
        <taxon>Metazoa</taxon>
        <taxon>Ecdysozoa</taxon>
        <taxon>Arthropoda</taxon>
        <taxon>Crustacea</taxon>
        <taxon>Branchiopoda</taxon>
        <taxon>Diplostraca</taxon>
        <taxon>Cladocera</taxon>
        <taxon>Anomopoda</taxon>
        <taxon>Daphniidae</taxon>
        <taxon>Daphnia</taxon>
    </lineage>
</organism>
<dbReference type="Gene3D" id="3.40.50.1820">
    <property type="entry name" value="alpha/beta hydrolase"/>
    <property type="match status" value="1"/>
</dbReference>
<sequence length="493" mass="56226">MDEVTKTTLRWTWIAIYRQTGVLIHNRPTLIHQMTFGYFILNKIIVFLLSKFFIRGWGNPENIKRLFEFRKIVSDREKCQSLVDSQHKVFIDKEEDHKHYKILNGHFQSPFAYHLPGLVPVESETAYFQVLLPKQWNWGNGLKPMVVQLAGTGDHFFWRRRMLMGKPLMKEWNIGSIILENPFYGLRKPKDQKLSCLHNVSDIFVMGGCLILESLVLFHWCERNGLGPLGVTGVSMGGHMASLAASSWPKPVVLVPCLSWSTASSVFTRGVMSGAIDWSLLESQYYSNQIYNEILDMVLQSPANSDCAFDAGKQFAQNYSRHMGANLEVPSSAHSIPPSNDQRLTKAVEETFNFKLSGLSGIVLPESWKRLGSVSVSTPLRKMLQPFLTEQVKGMEKAKARQQAMEFMRGIMDEFTHIANYSRPVDSSCIVIVTANDDAYVPREGCTDLRQLWPQSEIRYVSTGHVAAYVLHHEIFRRAVKDAFDRIIANHYT</sequence>
<protein>
    <recommendedName>
        <fullName evidence="4">Protein ABHD18</fullName>
    </recommendedName>
</protein>
<gene>
    <name evidence="2" type="ORF">OUZ56_011065</name>
</gene>
<name>A0ABQ9YZ63_9CRUS</name>
<feature type="transmembrane region" description="Helical" evidence="1">
    <location>
        <begin position="36"/>
        <end position="54"/>
    </location>
</feature>
<proteinExistence type="predicted"/>
<keyword evidence="3" id="KW-1185">Reference proteome</keyword>
<keyword evidence="1" id="KW-0472">Membrane</keyword>
<dbReference type="PANTHER" id="PTHR13617:SF14">
    <property type="entry name" value="PROTEIN ABHD18"/>
    <property type="match status" value="1"/>
</dbReference>
<keyword evidence="1" id="KW-1133">Transmembrane helix</keyword>
<evidence type="ECO:0000313" key="2">
    <source>
        <dbReference type="EMBL" id="KAK4005938.1"/>
    </source>
</evidence>
<dbReference type="Pfam" id="PF09752">
    <property type="entry name" value="ABHD18"/>
    <property type="match status" value="1"/>
</dbReference>
<dbReference type="InterPro" id="IPR029058">
    <property type="entry name" value="AB_hydrolase_fold"/>
</dbReference>
<comment type="caution">
    <text evidence="2">The sequence shown here is derived from an EMBL/GenBank/DDBJ whole genome shotgun (WGS) entry which is preliminary data.</text>
</comment>